<accession>A0A0A7UVL0</accession>
<proteinExistence type="inferred from homology"/>
<comment type="function">
    <text evidence="1">Binds to DNA and alters its conformation. May be involved in regulation of gene expression, nucleoid organization and DNA protection.</text>
</comment>
<sequence length="99" mass="11067">MAVNPLDFLKNMSSFKSNIDNIKKEMSKITVCGRAGSDIVTIEMDGEFNVKKVSINKEFFDDLDNDAFEQMIKSALNDAVSKVKEEIKLKTMGVLPFGI</sequence>
<dbReference type="STRING" id="1245910.OY14_02305"/>
<evidence type="ECO:0000313" key="2">
    <source>
        <dbReference type="EMBL" id="AJA90274.1"/>
    </source>
</evidence>
<reference evidence="2 3" key="1">
    <citation type="journal article" date="2015" name="Genome Announc.">
        <title>Genome Sequence of Borrelia chilensis VA1, a South American Member of the Lyme Borreliosis Group.</title>
        <authorList>
            <person name="Huang W."/>
            <person name="Ojaimi C."/>
            <person name="Fallon J.T."/>
            <person name="Travisany D."/>
            <person name="Maass A."/>
            <person name="Ivanova L."/>
            <person name="Tomova A."/>
            <person name="Gonzalez-Acuna D."/>
            <person name="Godfrey H.P."/>
            <person name="Cabello F.C."/>
        </authorList>
    </citation>
    <scope>NUCLEOTIDE SEQUENCE [LARGE SCALE GENOMIC DNA]</scope>
    <source>
        <strain evidence="2 3">VA1</strain>
    </source>
</reference>
<organism evidence="2 3">
    <name type="scientific">Borreliella chilensis</name>
    <dbReference type="NCBI Taxonomy" id="1245910"/>
    <lineage>
        <taxon>Bacteria</taxon>
        <taxon>Pseudomonadati</taxon>
        <taxon>Spirochaetota</taxon>
        <taxon>Spirochaetia</taxon>
        <taxon>Spirochaetales</taxon>
        <taxon>Borreliaceae</taxon>
        <taxon>Borreliella</taxon>
    </lineage>
</organism>
<dbReference type="KEGG" id="bchi:OY14_02305"/>
<dbReference type="HAMAP" id="MF_00274">
    <property type="entry name" value="DNA_YbaB_EbfC"/>
    <property type="match status" value="1"/>
</dbReference>
<dbReference type="Gene3D" id="3.30.1310.10">
    <property type="entry name" value="Nucleoid-associated protein YbaB-like domain"/>
    <property type="match status" value="1"/>
</dbReference>
<keyword evidence="3" id="KW-1185">Reference proteome</keyword>
<dbReference type="AlphaFoldDB" id="A0A0A7UVL0"/>
<dbReference type="GO" id="GO:0003677">
    <property type="term" value="F:DNA binding"/>
    <property type="evidence" value="ECO:0007669"/>
    <property type="project" value="UniProtKB-UniRule"/>
</dbReference>
<comment type="subcellular location">
    <subcellularLocation>
        <location evidence="1">Cytoplasm</location>
        <location evidence="1">Nucleoid</location>
    </subcellularLocation>
</comment>
<dbReference type="Proteomes" id="UP000030940">
    <property type="component" value="Chromosome"/>
</dbReference>
<dbReference type="GO" id="GO:0005737">
    <property type="term" value="C:cytoplasm"/>
    <property type="evidence" value="ECO:0007669"/>
    <property type="project" value="UniProtKB-UniRule"/>
</dbReference>
<dbReference type="HOGENOM" id="CLU_140930_4_1_12"/>
<dbReference type="GO" id="GO:0043590">
    <property type="term" value="C:bacterial nucleoid"/>
    <property type="evidence" value="ECO:0007669"/>
    <property type="project" value="UniProtKB-UniRule"/>
</dbReference>
<keyword evidence="1" id="KW-0963">Cytoplasm</keyword>
<protein>
    <recommendedName>
        <fullName evidence="1">Nucleoid-associated protein OY14_02305</fullName>
    </recommendedName>
</protein>
<comment type="subunit">
    <text evidence="1">Homodimer.</text>
</comment>
<dbReference type="Pfam" id="PF02575">
    <property type="entry name" value="YbaB_DNA_bd"/>
    <property type="match status" value="1"/>
</dbReference>
<name>A0A0A7UVL0_9SPIR</name>
<keyword evidence="1" id="KW-0238">DNA-binding</keyword>
<comment type="similarity">
    <text evidence="1">Belongs to the YbaB/EbfC family.</text>
</comment>
<dbReference type="PIRSF" id="PIRSF004555">
    <property type="entry name" value="UCP004555"/>
    <property type="match status" value="1"/>
</dbReference>
<dbReference type="NCBIfam" id="TIGR00103">
    <property type="entry name" value="DNA_YbaB_EbfC"/>
    <property type="match status" value="1"/>
</dbReference>
<dbReference type="SUPFAM" id="SSF82607">
    <property type="entry name" value="YbaB-like"/>
    <property type="match status" value="1"/>
</dbReference>
<dbReference type="InterPro" id="IPR004401">
    <property type="entry name" value="YbaB/EbfC"/>
</dbReference>
<evidence type="ECO:0000256" key="1">
    <source>
        <dbReference type="HAMAP-Rule" id="MF_00274"/>
    </source>
</evidence>
<evidence type="ECO:0000313" key="3">
    <source>
        <dbReference type="Proteomes" id="UP000030940"/>
    </source>
</evidence>
<dbReference type="EMBL" id="CP009910">
    <property type="protein sequence ID" value="AJA90274.1"/>
    <property type="molecule type" value="Genomic_DNA"/>
</dbReference>
<gene>
    <name evidence="2" type="ORF">OY14_02305</name>
</gene>
<dbReference type="InterPro" id="IPR036894">
    <property type="entry name" value="YbaB-like_sf"/>
</dbReference>